<evidence type="ECO:0000259" key="1">
    <source>
        <dbReference type="Pfam" id="PF06114"/>
    </source>
</evidence>
<dbReference type="Gene3D" id="1.10.10.2910">
    <property type="match status" value="1"/>
</dbReference>
<dbReference type="InterPro" id="IPR052345">
    <property type="entry name" value="Rad_response_metalloprotease"/>
</dbReference>
<feature type="domain" description="IrrE N-terminal-like" evidence="1">
    <location>
        <begin position="73"/>
        <end position="158"/>
    </location>
</feature>
<evidence type="ECO:0000313" key="2">
    <source>
        <dbReference type="EMBL" id="KWZ42260.1"/>
    </source>
</evidence>
<dbReference type="Pfam" id="PF06114">
    <property type="entry name" value="Peptidase_M78"/>
    <property type="match status" value="1"/>
</dbReference>
<reference evidence="2 3" key="1">
    <citation type="submission" date="2015-11" db="EMBL/GenBank/DDBJ databases">
        <authorList>
            <person name="Sahl J."/>
            <person name="Wagner D."/>
            <person name="Keim P."/>
        </authorList>
    </citation>
    <scope>NUCLEOTIDE SEQUENCE [LARGE SCALE GENOMIC DNA]</scope>
    <source>
        <strain evidence="2 3">BDU18</strain>
    </source>
</reference>
<gene>
    <name evidence="2" type="ORF">WS72_04770</name>
</gene>
<dbReference type="EMBL" id="LNJQ01000001">
    <property type="protein sequence ID" value="KWZ42260.1"/>
    <property type="molecule type" value="Genomic_DNA"/>
</dbReference>
<proteinExistence type="predicted"/>
<accession>A0ABR5TBD1</accession>
<protein>
    <recommendedName>
        <fullName evidence="1">IrrE N-terminal-like domain-containing protein</fullName>
    </recommendedName>
</protein>
<dbReference type="RefSeq" id="WP_060821590.1">
    <property type="nucleotide sequence ID" value="NZ_LNJQ01000001.1"/>
</dbReference>
<dbReference type="PANTHER" id="PTHR43236">
    <property type="entry name" value="ANTITOXIN HIGA1"/>
    <property type="match status" value="1"/>
</dbReference>
<keyword evidence="3" id="KW-1185">Reference proteome</keyword>
<dbReference type="Proteomes" id="UP000070255">
    <property type="component" value="Unassembled WGS sequence"/>
</dbReference>
<name>A0ABR5TBD1_9BURK</name>
<dbReference type="InterPro" id="IPR010359">
    <property type="entry name" value="IrrE_HExxH"/>
</dbReference>
<comment type="caution">
    <text evidence="2">The sequence shown here is derived from an EMBL/GenBank/DDBJ whole genome shotgun (WGS) entry which is preliminary data.</text>
</comment>
<evidence type="ECO:0000313" key="3">
    <source>
        <dbReference type="Proteomes" id="UP000070255"/>
    </source>
</evidence>
<organism evidence="2 3">
    <name type="scientific">Burkholderia savannae</name>
    <dbReference type="NCBI Taxonomy" id="1637837"/>
    <lineage>
        <taxon>Bacteria</taxon>
        <taxon>Pseudomonadati</taxon>
        <taxon>Pseudomonadota</taxon>
        <taxon>Betaproteobacteria</taxon>
        <taxon>Burkholderiales</taxon>
        <taxon>Burkholderiaceae</taxon>
        <taxon>Burkholderia</taxon>
        <taxon>pseudomallei group</taxon>
    </lineage>
</organism>
<sequence length="235" mass="26251">MEEIDKKAIAKEVKRFQYEIWQRAGLTHNTVPHLLQLFRPDHAAHVHGYEYEVAEGSLGIHGVGKDRYQVAGLVDPANNIIKIAGNLTYEVQRFTAAHELGHMVLHPGISLHRDRPLTGEWSSPDKREREANHFAACFLAPEKLVRQAFEARFRTSTLHLDDTTAFYLVGCRQMQDLLRSSTGSLEFARAVATAKAFGPGNYFKPLSELFGMSPTAMAIRLDELGLVENGRAIAA</sequence>
<dbReference type="PANTHER" id="PTHR43236:SF1">
    <property type="entry name" value="BLL7220 PROTEIN"/>
    <property type="match status" value="1"/>
</dbReference>